<evidence type="ECO:0000256" key="1">
    <source>
        <dbReference type="ARBA" id="ARBA00022729"/>
    </source>
</evidence>
<dbReference type="RefSeq" id="XP_026893157.1">
    <property type="nucleotide sequence ID" value="XM_027037356.2"/>
</dbReference>
<keyword evidence="1" id="KW-0732">Signal</keyword>
<keyword evidence="5" id="KW-0812">Transmembrane</keyword>
<dbReference type="PANTHER" id="PTHR11738:SF129">
    <property type="entry name" value="LEUKOCYTE-ASSOCIATED IMMUNOGLOBULIN-LIKE RECEPTOR 1"/>
    <property type="match status" value="1"/>
</dbReference>
<keyword evidence="5" id="KW-0472">Membrane</keyword>
<proteinExistence type="predicted"/>
<dbReference type="AlphaFoldDB" id="A0A6J1XL18"/>
<dbReference type="CTD" id="3903"/>
<evidence type="ECO:0000256" key="4">
    <source>
        <dbReference type="SAM" id="MobiDB-lite"/>
    </source>
</evidence>
<keyword evidence="3" id="KW-0393">Immunoglobulin domain</keyword>
<dbReference type="GO" id="GO:0002764">
    <property type="term" value="P:immune response-regulating signaling pathway"/>
    <property type="evidence" value="ECO:0007669"/>
    <property type="project" value="TreeGrafter"/>
</dbReference>
<feature type="transmembrane region" description="Helical" evidence="5">
    <location>
        <begin position="165"/>
        <end position="187"/>
    </location>
</feature>
<dbReference type="InterPro" id="IPR050412">
    <property type="entry name" value="Ig-like_Receptors_ImmuneReg"/>
</dbReference>
<reference evidence="7" key="1">
    <citation type="submission" date="2025-08" db="UniProtKB">
        <authorList>
            <consortium name="RefSeq"/>
        </authorList>
    </citation>
    <scope>IDENTIFICATION</scope>
    <source>
        <tissue evidence="7">Blood</tissue>
    </source>
</reference>
<dbReference type="FunFam" id="2.60.40.10:FF:000049">
    <property type="entry name" value="Leukocyte immunoglobulin-like receptor subfamily B member 1"/>
    <property type="match status" value="1"/>
</dbReference>
<feature type="compositionally biased region" description="Polar residues" evidence="4">
    <location>
        <begin position="276"/>
        <end position="288"/>
    </location>
</feature>
<gene>
    <name evidence="7" type="primary">LAIR1</name>
</gene>
<dbReference type="Proteomes" id="UP001652583">
    <property type="component" value="Chromosome E2"/>
</dbReference>
<evidence type="ECO:0000313" key="6">
    <source>
        <dbReference type="Proteomes" id="UP001652583"/>
    </source>
</evidence>
<dbReference type="PANTHER" id="PTHR11738">
    <property type="entry name" value="MHC CLASS I NK CELL RECEPTOR"/>
    <property type="match status" value="1"/>
</dbReference>
<protein>
    <submittedName>
        <fullName evidence="7">Leukocyte-associated immunoglobulin-like receptor 1 isoform X1</fullName>
    </submittedName>
</protein>
<dbReference type="SUPFAM" id="SSF48726">
    <property type="entry name" value="Immunoglobulin"/>
    <property type="match status" value="1"/>
</dbReference>
<dbReference type="GO" id="GO:0005886">
    <property type="term" value="C:plasma membrane"/>
    <property type="evidence" value="ECO:0007669"/>
    <property type="project" value="TreeGrafter"/>
</dbReference>
<feature type="region of interest" description="Disordered" evidence="4">
    <location>
        <begin position="129"/>
        <end position="158"/>
    </location>
</feature>
<dbReference type="GeneID" id="106980899"/>
<keyword evidence="2" id="KW-1015">Disulfide bond</keyword>
<evidence type="ECO:0000256" key="3">
    <source>
        <dbReference type="ARBA" id="ARBA00023319"/>
    </source>
</evidence>
<dbReference type="InterPro" id="IPR036179">
    <property type="entry name" value="Ig-like_dom_sf"/>
</dbReference>
<feature type="region of interest" description="Disordered" evidence="4">
    <location>
        <begin position="196"/>
        <end position="288"/>
    </location>
</feature>
<accession>A0A6J1XL18</accession>
<keyword evidence="5" id="KW-1133">Transmembrane helix</keyword>
<organism evidence="6 7">
    <name type="scientific">Acinonyx jubatus</name>
    <name type="common">Cheetah</name>
    <dbReference type="NCBI Taxonomy" id="32536"/>
    <lineage>
        <taxon>Eukaryota</taxon>
        <taxon>Metazoa</taxon>
        <taxon>Chordata</taxon>
        <taxon>Craniata</taxon>
        <taxon>Vertebrata</taxon>
        <taxon>Euteleostomi</taxon>
        <taxon>Mammalia</taxon>
        <taxon>Eutheria</taxon>
        <taxon>Laurasiatheria</taxon>
        <taxon>Carnivora</taxon>
        <taxon>Feliformia</taxon>
        <taxon>Felidae</taxon>
        <taxon>Felinae</taxon>
        <taxon>Acinonyx</taxon>
    </lineage>
</organism>
<dbReference type="KEGG" id="aju:106980899"/>
<evidence type="ECO:0000256" key="2">
    <source>
        <dbReference type="ARBA" id="ARBA00023157"/>
    </source>
</evidence>
<evidence type="ECO:0000256" key="5">
    <source>
        <dbReference type="SAM" id="Phobius"/>
    </source>
</evidence>
<sequence length="288" mass="31156">MASAPPPRNPGAGISLTKACLPALCLGWVHLTQEGTLRRPSICAEPAPVVALGQRVTIVCRSPGGFDAFRLEKEGNALKPDVMEAPPGETEARFDIIAHEGIEGKYHCVYHKDGTWSDRSAELVLVVTETPGNVSSPPPQTYSSPGDTQMRGDDSDSPDLSTEHVYIFVGVSVALFLCLLLLVLAFLHCQRQKKHRLPSSQDEEQRPQERVSPAVDLPQRTPDVATVGRLPEKDREAPSSAPPAGSPQDVTYAQLDHQILAQRTARGTFPRPTEPTAESSTYASLARP</sequence>
<dbReference type="InterPro" id="IPR013783">
    <property type="entry name" value="Ig-like_fold"/>
</dbReference>
<keyword evidence="6" id="KW-1185">Reference proteome</keyword>
<feature type="compositionally biased region" description="Polar residues" evidence="4">
    <location>
        <begin position="130"/>
        <end position="147"/>
    </location>
</feature>
<name>A0A6J1XL18_ACIJB</name>
<dbReference type="Gene3D" id="2.60.40.10">
    <property type="entry name" value="Immunoglobulins"/>
    <property type="match status" value="1"/>
</dbReference>
<evidence type="ECO:0000313" key="7">
    <source>
        <dbReference type="RefSeq" id="XP_026893157.1"/>
    </source>
</evidence>